<evidence type="ECO:0000313" key="4">
    <source>
        <dbReference type="EMBL" id="KAH9633602.1"/>
    </source>
</evidence>
<dbReference type="PANTHER" id="PTHR31489">
    <property type="entry name" value="LIN52 FAMILY MEMBER"/>
    <property type="match status" value="1"/>
</dbReference>
<proteinExistence type="inferred from homology"/>
<dbReference type="EMBL" id="JACKWZ010000012">
    <property type="protein sequence ID" value="KAF9422990.1"/>
    <property type="molecule type" value="Genomic_DNA"/>
</dbReference>
<comment type="caution">
    <text evidence="3">The sequence shown here is derived from an EMBL/GenBank/DDBJ whole genome shotgun (WGS) entry which is preliminary data.</text>
</comment>
<gene>
    <name evidence="4" type="ORF">HF086_014570</name>
    <name evidence="3" type="ORF">HW555_001533</name>
</gene>
<dbReference type="GO" id="GO:0070176">
    <property type="term" value="C:DRM complex"/>
    <property type="evidence" value="ECO:0007669"/>
    <property type="project" value="InterPro"/>
</dbReference>
<dbReference type="Proteomes" id="UP000814243">
    <property type="component" value="Unassembled WGS sequence"/>
</dbReference>
<dbReference type="GO" id="GO:0006355">
    <property type="term" value="P:regulation of DNA-templated transcription"/>
    <property type="evidence" value="ECO:0007669"/>
    <property type="project" value="InterPro"/>
</dbReference>
<reference evidence="3" key="1">
    <citation type="submission" date="2020-08" db="EMBL/GenBank/DDBJ databases">
        <title>Spodoptera exigua strain:BAW_Kor-Di-RS1 Genome sequencing and assembly.</title>
        <authorList>
            <person name="Kim J."/>
            <person name="Nam H.Y."/>
            <person name="Kwon M."/>
            <person name="Choi J.H."/>
            <person name="Cho S.R."/>
            <person name="Kim G.-H."/>
        </authorList>
    </citation>
    <scope>NUCLEOTIDE SEQUENCE</scope>
    <source>
        <strain evidence="3">BAW_Kor-Di-RS1</strain>
        <tissue evidence="3">Whole-body</tissue>
    </source>
</reference>
<dbReference type="Proteomes" id="UP000648187">
    <property type="component" value="Unassembled WGS sequence"/>
</dbReference>
<dbReference type="AlphaFoldDB" id="A0A835GQD5"/>
<name>A0A835GQD5_SPOEX</name>
<protein>
    <recommendedName>
        <fullName evidence="6">Lin-52</fullName>
    </recommendedName>
</protein>
<feature type="compositionally biased region" description="Low complexity" evidence="2">
    <location>
        <begin position="21"/>
        <end position="31"/>
    </location>
</feature>
<sequence>MAAKQNPVVEEEQTTSDDIPLTSLEESLFSSEKLDRASPELWPEQNERSQCSTSSFAVPGVSEFAPPPSNNQSPPLWARGVTKEDFAYMQQLGSLSTSGLIMEVKKLHDLAYQLGLEEAKEMTRGKYLNIFSSRRPRVCYSKSNAK</sequence>
<evidence type="ECO:0000313" key="5">
    <source>
        <dbReference type="Proteomes" id="UP000648187"/>
    </source>
</evidence>
<evidence type="ECO:0000256" key="1">
    <source>
        <dbReference type="ARBA" id="ARBA00005456"/>
    </source>
</evidence>
<feature type="region of interest" description="Disordered" evidence="2">
    <location>
        <begin position="1"/>
        <end position="75"/>
    </location>
</feature>
<evidence type="ECO:0008006" key="6">
    <source>
        <dbReference type="Google" id="ProtNLM"/>
    </source>
</evidence>
<dbReference type="Pfam" id="PF10044">
    <property type="entry name" value="LIN52"/>
    <property type="match status" value="1"/>
</dbReference>
<evidence type="ECO:0000313" key="3">
    <source>
        <dbReference type="EMBL" id="KAF9422990.1"/>
    </source>
</evidence>
<dbReference type="PANTHER" id="PTHR31489:SF2">
    <property type="entry name" value="PROTEIN LIN-52 HOMOLOG"/>
    <property type="match status" value="1"/>
</dbReference>
<comment type="similarity">
    <text evidence="1">Belongs to the lin-52 family.</text>
</comment>
<dbReference type="InterPro" id="IPR018737">
    <property type="entry name" value="DREAM_LIN52"/>
</dbReference>
<accession>A0A835GQD5</accession>
<keyword evidence="5" id="KW-1185">Reference proteome</keyword>
<reference evidence="4" key="2">
    <citation type="journal article" date="2021" name="G3 (Bethesda)">
        <title>Genome and transcriptome analysis of the beet armyworm Spodoptera exigua reveals targets for pest control. .</title>
        <authorList>
            <person name="Simon S."/>
            <person name="Breeschoten T."/>
            <person name="Jansen H.J."/>
            <person name="Dirks R.P."/>
            <person name="Schranz M.E."/>
            <person name="Ros V.I.D."/>
        </authorList>
    </citation>
    <scope>NUCLEOTIDE SEQUENCE</scope>
    <source>
        <strain evidence="4">TB_SE_WUR_2020</strain>
    </source>
</reference>
<dbReference type="EMBL" id="JACEFF010000648">
    <property type="protein sequence ID" value="KAH9633602.1"/>
    <property type="molecule type" value="Genomic_DNA"/>
</dbReference>
<organism evidence="3 5">
    <name type="scientific">Spodoptera exigua</name>
    <name type="common">Beet armyworm</name>
    <name type="synonym">Noctua fulgens</name>
    <dbReference type="NCBI Taxonomy" id="7107"/>
    <lineage>
        <taxon>Eukaryota</taxon>
        <taxon>Metazoa</taxon>
        <taxon>Ecdysozoa</taxon>
        <taxon>Arthropoda</taxon>
        <taxon>Hexapoda</taxon>
        <taxon>Insecta</taxon>
        <taxon>Pterygota</taxon>
        <taxon>Neoptera</taxon>
        <taxon>Endopterygota</taxon>
        <taxon>Lepidoptera</taxon>
        <taxon>Glossata</taxon>
        <taxon>Ditrysia</taxon>
        <taxon>Noctuoidea</taxon>
        <taxon>Noctuidae</taxon>
        <taxon>Amphipyrinae</taxon>
        <taxon>Spodoptera</taxon>
    </lineage>
</organism>
<evidence type="ECO:0000256" key="2">
    <source>
        <dbReference type="SAM" id="MobiDB-lite"/>
    </source>
</evidence>